<dbReference type="OrthoDB" id="2279968at2759"/>
<evidence type="ECO:0000313" key="2">
    <source>
        <dbReference type="EMBL" id="RCH96419.1"/>
    </source>
</evidence>
<dbReference type="STRING" id="4846.A0A367K2P1"/>
<keyword evidence="3" id="KW-1185">Reference proteome</keyword>
<protein>
    <submittedName>
        <fullName evidence="2">Uncharacterized protein</fullName>
    </submittedName>
</protein>
<accession>A0A367K2P1</accession>
<gene>
    <name evidence="2" type="ORF">CU098_011072</name>
</gene>
<feature type="compositionally biased region" description="Acidic residues" evidence="1">
    <location>
        <begin position="291"/>
        <end position="301"/>
    </location>
</feature>
<dbReference type="Proteomes" id="UP000253551">
    <property type="component" value="Unassembled WGS sequence"/>
</dbReference>
<feature type="region of interest" description="Disordered" evidence="1">
    <location>
        <begin position="290"/>
        <end position="313"/>
    </location>
</feature>
<evidence type="ECO:0000256" key="1">
    <source>
        <dbReference type="SAM" id="MobiDB-lite"/>
    </source>
</evidence>
<proteinExistence type="predicted"/>
<organism evidence="2 3">
    <name type="scientific">Rhizopus stolonifer</name>
    <name type="common">Rhizopus nigricans</name>
    <dbReference type="NCBI Taxonomy" id="4846"/>
    <lineage>
        <taxon>Eukaryota</taxon>
        <taxon>Fungi</taxon>
        <taxon>Fungi incertae sedis</taxon>
        <taxon>Mucoromycota</taxon>
        <taxon>Mucoromycotina</taxon>
        <taxon>Mucoromycetes</taxon>
        <taxon>Mucorales</taxon>
        <taxon>Mucorineae</taxon>
        <taxon>Rhizopodaceae</taxon>
        <taxon>Rhizopus</taxon>
    </lineage>
</organism>
<name>A0A367K2P1_RHIST</name>
<evidence type="ECO:0000313" key="3">
    <source>
        <dbReference type="Proteomes" id="UP000253551"/>
    </source>
</evidence>
<reference evidence="2 3" key="1">
    <citation type="journal article" date="2018" name="G3 (Bethesda)">
        <title>Phylogenetic and Phylogenomic Definition of Rhizopus Species.</title>
        <authorList>
            <person name="Gryganskyi A.P."/>
            <person name="Golan J."/>
            <person name="Dolatabadi S."/>
            <person name="Mondo S."/>
            <person name="Robb S."/>
            <person name="Idnurm A."/>
            <person name="Muszewska A."/>
            <person name="Steczkiewicz K."/>
            <person name="Masonjones S."/>
            <person name="Liao H.L."/>
            <person name="Gajdeczka M.T."/>
            <person name="Anike F."/>
            <person name="Vuek A."/>
            <person name="Anishchenko I.M."/>
            <person name="Voigt K."/>
            <person name="de Hoog G.S."/>
            <person name="Smith M.E."/>
            <person name="Heitman J."/>
            <person name="Vilgalys R."/>
            <person name="Stajich J.E."/>
        </authorList>
    </citation>
    <scope>NUCLEOTIDE SEQUENCE [LARGE SCALE GENOMIC DNA]</scope>
    <source>
        <strain evidence="2 3">LSU 92-RS-03</strain>
    </source>
</reference>
<dbReference type="AlphaFoldDB" id="A0A367K2P1"/>
<comment type="caution">
    <text evidence="2">The sequence shown here is derived from an EMBL/GenBank/DDBJ whole genome shotgun (WGS) entry which is preliminary data.</text>
</comment>
<dbReference type="EMBL" id="PJQM01002310">
    <property type="protein sequence ID" value="RCH96419.1"/>
    <property type="molecule type" value="Genomic_DNA"/>
</dbReference>
<feature type="non-terminal residue" evidence="2">
    <location>
        <position position="313"/>
    </location>
</feature>
<sequence length="313" mass="35572">MLQKKSFKLLKSLKESFKKQNVLRKSSNNRNQMYTKESVAVTLTTELPKDDYQSVTLLQIDPPRFLPSQPVMISLDQDAFVHYEPKKSQVVFGTNSVARHTKLKLTVQQFAWIIQQLNEENYASDSVQSIYATSENVLYATSSVIGFFRSKRARSLKTLLHLVQPRVARDKIHCQCIFMPKELLLQAASLIPSAKPLPPLPDISYAPCELLSTPILTRLKRYCRYVSFCSHELLMSLHTPECSQKTVSVQCAECSLDCGLESIDKAPYPPTYEQKTVMFPVSYVRYTLDSESNESDSENSDDSLSPQKYGYVA</sequence>